<evidence type="ECO:0000313" key="3">
    <source>
        <dbReference type="Proteomes" id="UP000826195"/>
    </source>
</evidence>
<dbReference type="AlphaFoldDB" id="A0AAV7HU00"/>
<evidence type="ECO:0000313" key="2">
    <source>
        <dbReference type="EMBL" id="KAH0548342.1"/>
    </source>
</evidence>
<keyword evidence="3" id="KW-1185">Reference proteome</keyword>
<accession>A0AAV7HU00</accession>
<feature type="compositionally biased region" description="Polar residues" evidence="1">
    <location>
        <begin position="320"/>
        <end position="356"/>
    </location>
</feature>
<dbReference type="Proteomes" id="UP000826195">
    <property type="component" value="Unassembled WGS sequence"/>
</dbReference>
<protein>
    <submittedName>
        <fullName evidence="2">Uncharacterized protein</fullName>
    </submittedName>
</protein>
<dbReference type="EMBL" id="JAHXZJ010001887">
    <property type="protein sequence ID" value="KAH0548342.1"/>
    <property type="molecule type" value="Genomic_DNA"/>
</dbReference>
<gene>
    <name evidence="2" type="ORF">KQX54_000718</name>
</gene>
<organism evidence="2 3">
    <name type="scientific">Cotesia glomerata</name>
    <name type="common">Lepidopteran parasitic wasp</name>
    <name type="synonym">Apanteles glomeratus</name>
    <dbReference type="NCBI Taxonomy" id="32391"/>
    <lineage>
        <taxon>Eukaryota</taxon>
        <taxon>Metazoa</taxon>
        <taxon>Ecdysozoa</taxon>
        <taxon>Arthropoda</taxon>
        <taxon>Hexapoda</taxon>
        <taxon>Insecta</taxon>
        <taxon>Pterygota</taxon>
        <taxon>Neoptera</taxon>
        <taxon>Endopterygota</taxon>
        <taxon>Hymenoptera</taxon>
        <taxon>Apocrita</taxon>
        <taxon>Ichneumonoidea</taxon>
        <taxon>Braconidae</taxon>
        <taxon>Microgastrinae</taxon>
        <taxon>Cotesia</taxon>
    </lineage>
</organism>
<reference evidence="2 3" key="1">
    <citation type="journal article" date="2021" name="J. Hered.">
        <title>A chromosome-level genome assembly of the parasitoid wasp, Cotesia glomerata (Hymenoptera: Braconidae).</title>
        <authorList>
            <person name="Pinto B.J."/>
            <person name="Weis J.J."/>
            <person name="Gamble T."/>
            <person name="Ode P.J."/>
            <person name="Paul R."/>
            <person name="Zaspel J.M."/>
        </authorList>
    </citation>
    <scope>NUCLEOTIDE SEQUENCE [LARGE SCALE GENOMIC DNA]</scope>
    <source>
        <strain evidence="2">CgM1</strain>
    </source>
</reference>
<name>A0AAV7HU00_COTGL</name>
<evidence type="ECO:0000256" key="1">
    <source>
        <dbReference type="SAM" id="MobiDB-lite"/>
    </source>
</evidence>
<sequence>MANQRTSSEEEVEGYFHNTIWPTECKRQYEPPTALYSNMTGECGPATIPSTQPSFQQQGNQENLILSAPQSTQMIWNVNNTNYQSPNFNDQGYNPSSIYSNNNAWTPNDNFIIKKNPSSTTDSSGKFYSNQGSQSIGVRSNLPSYNRYTPINNPINNLNNLISKFSTESCQVTSSNHPTFYNTTNRYMSSESATTSATTNSLNPSVPVNKGIFQEPPSQFFQDNRMESVTNSNPIKYEEYTPLLTTINTRTSTADVIHSGTQSESPLLRSLLAVPQNSSIRMRGASPSKLPAPYLLPEKSQLVISTYSPISDQQIDQSSARTRQIQVTTKNRPSITDQPSTLTRTSPESISPTSDGETGAHTTDPVALTIRAYKREIASSKKSTKRRRRENPIELTEEAGRYVNAFSQASLLIQPKDQEGVQEAIRDLIRKPESTLDGWKNVLNKSPWKMITELICRSGAYWETELGCICVNCVISQKTLRNKSNCKKIFFHELEAKVWISGNFCNNCYTQIHEVMECQLSPDQAWLFKQFVEYIQPELDPILREGCLHLGIKVTIQEVLIKIPLPYAYDLRRTHKEVRDTYTEAQRIYQFLMFLSDTQVTKAELTTRMFDEIRMISISDRLYEGLCEIAGQCPSEEHTDSCPKEYMDMKMRTYWYLFQFYYMFMNQRLIVEPRVIGVNPITILRHRELTGTCIAFRQVHPLLMEEVTKGYESEKTNIRNILTKSHPEGLASRIFSYLELRQLEGFRESVLTNYLTAAENRYNYKLSALRTENAWMISPETIDLTEEGRDSSDNE</sequence>
<comment type="caution">
    <text evidence="2">The sequence shown here is derived from an EMBL/GenBank/DDBJ whole genome shotgun (WGS) entry which is preliminary data.</text>
</comment>
<feature type="region of interest" description="Disordered" evidence="1">
    <location>
        <begin position="311"/>
        <end position="367"/>
    </location>
</feature>
<proteinExistence type="predicted"/>